<accession>A0ABS4W2I9</accession>
<dbReference type="InterPro" id="IPR036271">
    <property type="entry name" value="Tet_transcr_reg_TetR-rel_C_sf"/>
</dbReference>
<dbReference type="SUPFAM" id="SSF48498">
    <property type="entry name" value="Tetracyclin repressor-like, C-terminal domain"/>
    <property type="match status" value="1"/>
</dbReference>
<dbReference type="InterPro" id="IPR023772">
    <property type="entry name" value="DNA-bd_HTH_TetR-type_CS"/>
</dbReference>
<feature type="domain" description="HTH tetR-type" evidence="6">
    <location>
        <begin position="41"/>
        <end position="101"/>
    </location>
</feature>
<dbReference type="RefSeq" id="WP_210032616.1">
    <property type="nucleotide sequence ID" value="NZ_JAGINU010000001.1"/>
</dbReference>
<gene>
    <name evidence="7" type="ORF">JOF36_005590</name>
</gene>
<evidence type="ECO:0000256" key="1">
    <source>
        <dbReference type="ARBA" id="ARBA00023015"/>
    </source>
</evidence>
<keyword evidence="3" id="KW-0804">Transcription</keyword>
<dbReference type="PANTHER" id="PTHR30055:SF234">
    <property type="entry name" value="HTH-TYPE TRANSCRIPTIONAL REGULATOR BETI"/>
    <property type="match status" value="1"/>
</dbReference>
<keyword evidence="1" id="KW-0805">Transcription regulation</keyword>
<dbReference type="PROSITE" id="PS50977">
    <property type="entry name" value="HTH_TETR_2"/>
    <property type="match status" value="2"/>
</dbReference>
<name>A0ABS4W2I9_9PSEU</name>
<feature type="DNA-binding region" description="H-T-H motif" evidence="4">
    <location>
        <begin position="297"/>
        <end position="316"/>
    </location>
</feature>
<feature type="domain" description="HTH tetR-type" evidence="6">
    <location>
        <begin position="274"/>
        <end position="334"/>
    </location>
</feature>
<dbReference type="PROSITE" id="PS01081">
    <property type="entry name" value="HTH_TETR_1"/>
    <property type="match status" value="2"/>
</dbReference>
<evidence type="ECO:0000256" key="3">
    <source>
        <dbReference type="ARBA" id="ARBA00023163"/>
    </source>
</evidence>
<dbReference type="SUPFAM" id="SSF46689">
    <property type="entry name" value="Homeodomain-like"/>
    <property type="match status" value="2"/>
</dbReference>
<evidence type="ECO:0000259" key="6">
    <source>
        <dbReference type="PROSITE" id="PS50977"/>
    </source>
</evidence>
<dbReference type="PRINTS" id="PR00455">
    <property type="entry name" value="HTHTETR"/>
</dbReference>
<protein>
    <submittedName>
        <fullName evidence="7">AcrR family transcriptional regulator</fullName>
    </submittedName>
</protein>
<dbReference type="EMBL" id="JAGINU010000001">
    <property type="protein sequence ID" value="MBP2369894.1"/>
    <property type="molecule type" value="Genomic_DNA"/>
</dbReference>
<proteinExistence type="predicted"/>
<keyword evidence="2 4" id="KW-0238">DNA-binding</keyword>
<feature type="region of interest" description="Disordered" evidence="5">
    <location>
        <begin position="460"/>
        <end position="480"/>
    </location>
</feature>
<comment type="caution">
    <text evidence="7">The sequence shown here is derived from an EMBL/GenBank/DDBJ whole genome shotgun (WGS) entry which is preliminary data.</text>
</comment>
<dbReference type="InterPro" id="IPR001647">
    <property type="entry name" value="HTH_TetR"/>
</dbReference>
<evidence type="ECO:0000256" key="4">
    <source>
        <dbReference type="PROSITE-ProRule" id="PRU00335"/>
    </source>
</evidence>
<dbReference type="InterPro" id="IPR050109">
    <property type="entry name" value="HTH-type_TetR-like_transc_reg"/>
</dbReference>
<evidence type="ECO:0000313" key="7">
    <source>
        <dbReference type="EMBL" id="MBP2369894.1"/>
    </source>
</evidence>
<dbReference type="Proteomes" id="UP001519295">
    <property type="component" value="Unassembled WGS sequence"/>
</dbReference>
<evidence type="ECO:0000256" key="2">
    <source>
        <dbReference type="ARBA" id="ARBA00023125"/>
    </source>
</evidence>
<evidence type="ECO:0000256" key="5">
    <source>
        <dbReference type="SAM" id="MobiDB-lite"/>
    </source>
</evidence>
<organism evidence="7 8">
    <name type="scientific">Pseudonocardia parietis</name>
    <dbReference type="NCBI Taxonomy" id="570936"/>
    <lineage>
        <taxon>Bacteria</taxon>
        <taxon>Bacillati</taxon>
        <taxon>Actinomycetota</taxon>
        <taxon>Actinomycetes</taxon>
        <taxon>Pseudonocardiales</taxon>
        <taxon>Pseudonocardiaceae</taxon>
        <taxon>Pseudonocardia</taxon>
    </lineage>
</organism>
<reference evidence="7 8" key="1">
    <citation type="submission" date="2021-03" db="EMBL/GenBank/DDBJ databases">
        <title>Sequencing the genomes of 1000 actinobacteria strains.</title>
        <authorList>
            <person name="Klenk H.-P."/>
        </authorList>
    </citation>
    <scope>NUCLEOTIDE SEQUENCE [LARGE SCALE GENOMIC DNA]</scope>
    <source>
        <strain evidence="7 8">DSM 45256</strain>
    </source>
</reference>
<dbReference type="PANTHER" id="PTHR30055">
    <property type="entry name" value="HTH-TYPE TRANSCRIPTIONAL REGULATOR RUTR"/>
    <property type="match status" value="1"/>
</dbReference>
<sequence>MSRLGEAADLTYDDFIMTSGEEIRRRDGYGATSLIVGERGTRTRRRIADVLLRLLASQSFHDVSVDAIAKAAGISRPTLYQYFESKEQIFLELLEECGRAISRLAERLGPLSPTQIGFDNLHWWLGEWADLYDRYRTVHLQWAGMDSPAHPVRPAIAEFMTRYQSRVAKRIERSGAEGLDPEDAAAILVNTVHRYHYFRALGFAPPDDPSTRVDALATCMQFMLFPGTAGEVIRAVTDSETGTEPKPIEYPLFAGVSVAAGREDRPARFGPRGQLTRRRILDIAATTFTENGFHETSIDDVLSQLDLTRGAFYKYFPTKDDLLYELAEECADGFGTLFSTFSLAVDGREGHGLVLWMHEFVELHQRYLGVMRAWFHGAWQDAHLTATAQRLTDVVASNAIQPVAAVDRLYPVSLPAVVSVLFAMLEQLPEVLATPTAGGDTASIMAIAIRRAIFSSGSPAPAASCESPEPAPQIGLAPGR</sequence>
<dbReference type="Gene3D" id="1.10.10.60">
    <property type="entry name" value="Homeodomain-like"/>
    <property type="match status" value="1"/>
</dbReference>
<evidence type="ECO:0000313" key="8">
    <source>
        <dbReference type="Proteomes" id="UP001519295"/>
    </source>
</evidence>
<dbReference type="InterPro" id="IPR009057">
    <property type="entry name" value="Homeodomain-like_sf"/>
</dbReference>
<dbReference type="Gene3D" id="1.10.357.10">
    <property type="entry name" value="Tetracycline Repressor, domain 2"/>
    <property type="match status" value="2"/>
</dbReference>
<keyword evidence="8" id="KW-1185">Reference proteome</keyword>
<feature type="DNA-binding region" description="H-T-H motif" evidence="4">
    <location>
        <begin position="64"/>
        <end position="83"/>
    </location>
</feature>
<dbReference type="Pfam" id="PF00440">
    <property type="entry name" value="TetR_N"/>
    <property type="match status" value="2"/>
</dbReference>